<dbReference type="Proteomes" id="UP000828390">
    <property type="component" value="Unassembled WGS sequence"/>
</dbReference>
<feature type="compositionally biased region" description="Basic and acidic residues" evidence="1">
    <location>
        <begin position="76"/>
        <end position="87"/>
    </location>
</feature>
<organism evidence="2 3">
    <name type="scientific">Dreissena polymorpha</name>
    <name type="common">Zebra mussel</name>
    <name type="synonym">Mytilus polymorpha</name>
    <dbReference type="NCBI Taxonomy" id="45954"/>
    <lineage>
        <taxon>Eukaryota</taxon>
        <taxon>Metazoa</taxon>
        <taxon>Spiralia</taxon>
        <taxon>Lophotrochozoa</taxon>
        <taxon>Mollusca</taxon>
        <taxon>Bivalvia</taxon>
        <taxon>Autobranchia</taxon>
        <taxon>Heteroconchia</taxon>
        <taxon>Euheterodonta</taxon>
        <taxon>Imparidentia</taxon>
        <taxon>Neoheterodontei</taxon>
        <taxon>Myida</taxon>
        <taxon>Dreissenoidea</taxon>
        <taxon>Dreissenidae</taxon>
        <taxon>Dreissena</taxon>
    </lineage>
</organism>
<gene>
    <name evidence="2" type="ORF">DPMN_015225</name>
</gene>
<reference evidence="2" key="1">
    <citation type="journal article" date="2019" name="bioRxiv">
        <title>The Genome of the Zebra Mussel, Dreissena polymorpha: A Resource for Invasive Species Research.</title>
        <authorList>
            <person name="McCartney M.A."/>
            <person name="Auch B."/>
            <person name="Kono T."/>
            <person name="Mallez S."/>
            <person name="Zhang Y."/>
            <person name="Obille A."/>
            <person name="Becker A."/>
            <person name="Abrahante J.E."/>
            <person name="Garbe J."/>
            <person name="Badalamenti J.P."/>
            <person name="Herman A."/>
            <person name="Mangelson H."/>
            <person name="Liachko I."/>
            <person name="Sullivan S."/>
            <person name="Sone E.D."/>
            <person name="Koren S."/>
            <person name="Silverstein K.A.T."/>
            <person name="Beckman K.B."/>
            <person name="Gohl D.M."/>
        </authorList>
    </citation>
    <scope>NUCLEOTIDE SEQUENCE</scope>
    <source>
        <strain evidence="2">Duluth1</strain>
        <tissue evidence="2">Whole animal</tissue>
    </source>
</reference>
<dbReference type="AlphaFoldDB" id="A0A9D4S485"/>
<accession>A0A9D4S485</accession>
<dbReference type="EMBL" id="JAIWYP010000001">
    <property type="protein sequence ID" value="KAH3891136.1"/>
    <property type="molecule type" value="Genomic_DNA"/>
</dbReference>
<protein>
    <submittedName>
        <fullName evidence="2">Uncharacterized protein</fullName>
    </submittedName>
</protein>
<evidence type="ECO:0000313" key="2">
    <source>
        <dbReference type="EMBL" id="KAH3891136.1"/>
    </source>
</evidence>
<comment type="caution">
    <text evidence="2">The sequence shown here is derived from an EMBL/GenBank/DDBJ whole genome shotgun (WGS) entry which is preliminary data.</text>
</comment>
<proteinExistence type="predicted"/>
<evidence type="ECO:0000256" key="1">
    <source>
        <dbReference type="SAM" id="MobiDB-lite"/>
    </source>
</evidence>
<evidence type="ECO:0000313" key="3">
    <source>
        <dbReference type="Proteomes" id="UP000828390"/>
    </source>
</evidence>
<name>A0A9D4S485_DREPO</name>
<reference evidence="2" key="2">
    <citation type="submission" date="2020-11" db="EMBL/GenBank/DDBJ databases">
        <authorList>
            <person name="McCartney M.A."/>
            <person name="Auch B."/>
            <person name="Kono T."/>
            <person name="Mallez S."/>
            <person name="Becker A."/>
            <person name="Gohl D.M."/>
            <person name="Silverstein K.A.T."/>
            <person name="Koren S."/>
            <person name="Bechman K.B."/>
            <person name="Herman A."/>
            <person name="Abrahante J.E."/>
            <person name="Garbe J."/>
        </authorList>
    </citation>
    <scope>NUCLEOTIDE SEQUENCE</scope>
    <source>
        <strain evidence="2">Duluth1</strain>
        <tissue evidence="2">Whole animal</tissue>
    </source>
</reference>
<feature type="region of interest" description="Disordered" evidence="1">
    <location>
        <begin position="19"/>
        <end position="110"/>
    </location>
</feature>
<feature type="compositionally biased region" description="Polar residues" evidence="1">
    <location>
        <begin position="88"/>
        <end position="97"/>
    </location>
</feature>
<keyword evidence="3" id="KW-1185">Reference proteome</keyword>
<sequence length="110" mass="12751">MVTGTLRFHLRSIYISDKGTKNGLLPRRADRQLQHNRSHSVQQDFSDEIRKHRQSLGEHNNNASNHRLDVNNVIHHVNDDVSERIQPNDENPPTRNDISSRDDADTSFMD</sequence>